<dbReference type="InterPro" id="IPR010065">
    <property type="entry name" value="AA_ABC_transptr_permease_3TM"/>
</dbReference>
<comment type="subunit">
    <text evidence="10">The complex is composed of two ATP-binding proteins (GltL), two transmembrane proteins (GltJ and GltK) and a solute-binding protein (GltI).</text>
</comment>
<dbReference type="Gene3D" id="1.10.3720.10">
    <property type="entry name" value="MetI-like"/>
    <property type="match status" value="1"/>
</dbReference>
<evidence type="ECO:0000256" key="3">
    <source>
        <dbReference type="ARBA" id="ARBA00022448"/>
    </source>
</evidence>
<keyword evidence="3 12" id="KW-0813">Transport</keyword>
<evidence type="ECO:0000256" key="10">
    <source>
        <dbReference type="ARBA" id="ARBA00062718"/>
    </source>
</evidence>
<feature type="transmembrane region" description="Helical" evidence="12">
    <location>
        <begin position="245"/>
        <end position="266"/>
    </location>
</feature>
<name>A0A238LJH4_9RHOB</name>
<dbReference type="Pfam" id="PF00528">
    <property type="entry name" value="BPD_transp_1"/>
    <property type="match status" value="1"/>
</dbReference>
<evidence type="ECO:0000256" key="7">
    <source>
        <dbReference type="ARBA" id="ARBA00022989"/>
    </source>
</evidence>
<keyword evidence="8 12" id="KW-0472">Membrane</keyword>
<evidence type="ECO:0000313" key="14">
    <source>
        <dbReference type="EMBL" id="SMY09829.1"/>
    </source>
</evidence>
<dbReference type="InterPro" id="IPR035906">
    <property type="entry name" value="MetI-like_sf"/>
</dbReference>
<feature type="transmembrane region" description="Helical" evidence="12">
    <location>
        <begin position="97"/>
        <end position="117"/>
    </location>
</feature>
<dbReference type="InterPro" id="IPR000515">
    <property type="entry name" value="MetI-like"/>
</dbReference>
<organism evidence="14 15">
    <name type="scientific">Flavimaricola marinus</name>
    <dbReference type="NCBI Taxonomy" id="1819565"/>
    <lineage>
        <taxon>Bacteria</taxon>
        <taxon>Pseudomonadati</taxon>
        <taxon>Pseudomonadota</taxon>
        <taxon>Alphaproteobacteria</taxon>
        <taxon>Rhodobacterales</taxon>
        <taxon>Paracoccaceae</taxon>
        <taxon>Flavimaricola</taxon>
    </lineage>
</organism>
<keyword evidence="7 12" id="KW-1133">Transmembrane helix</keyword>
<dbReference type="RefSeq" id="WP_093994004.1">
    <property type="nucleotide sequence ID" value="NZ_FXZK01000013.1"/>
</dbReference>
<dbReference type="InterPro" id="IPR043429">
    <property type="entry name" value="ArtM/GltK/GlnP/TcyL/YhdX-like"/>
</dbReference>
<evidence type="ECO:0000256" key="6">
    <source>
        <dbReference type="ARBA" id="ARBA00022970"/>
    </source>
</evidence>
<dbReference type="AlphaFoldDB" id="A0A238LJH4"/>
<keyword evidence="5 12" id="KW-0812">Transmembrane</keyword>
<keyword evidence="15" id="KW-1185">Reference proteome</keyword>
<feature type="transmembrane region" description="Helical" evidence="12">
    <location>
        <begin position="137"/>
        <end position="158"/>
    </location>
</feature>
<evidence type="ECO:0000256" key="2">
    <source>
        <dbReference type="ARBA" id="ARBA00010072"/>
    </source>
</evidence>
<keyword evidence="6" id="KW-0029">Amino-acid transport</keyword>
<protein>
    <recommendedName>
        <fullName evidence="11">Glutamate/aspartate import permease protein GltK</fullName>
    </recommendedName>
</protein>
<dbReference type="EMBL" id="FXZK01000013">
    <property type="protein sequence ID" value="SMY09829.1"/>
    <property type="molecule type" value="Genomic_DNA"/>
</dbReference>
<feature type="domain" description="ABC transmembrane type-1" evidence="13">
    <location>
        <begin position="61"/>
        <end position="267"/>
    </location>
</feature>
<feature type="transmembrane region" description="Helical" evidence="12">
    <location>
        <begin position="58"/>
        <end position="85"/>
    </location>
</feature>
<dbReference type="OrthoDB" id="9814550at2"/>
<evidence type="ECO:0000256" key="9">
    <source>
        <dbReference type="ARBA" id="ARBA00060298"/>
    </source>
</evidence>
<dbReference type="PANTHER" id="PTHR30614">
    <property type="entry name" value="MEMBRANE COMPONENT OF AMINO ACID ABC TRANSPORTER"/>
    <property type="match status" value="1"/>
</dbReference>
<evidence type="ECO:0000256" key="11">
    <source>
        <dbReference type="ARBA" id="ARBA00073645"/>
    </source>
</evidence>
<dbReference type="GO" id="GO:0022857">
    <property type="term" value="F:transmembrane transporter activity"/>
    <property type="evidence" value="ECO:0007669"/>
    <property type="project" value="InterPro"/>
</dbReference>
<evidence type="ECO:0000256" key="8">
    <source>
        <dbReference type="ARBA" id="ARBA00023136"/>
    </source>
</evidence>
<comment type="similarity">
    <text evidence="2">Belongs to the binding-protein-dependent transport system permease family. HisMQ subfamily.</text>
</comment>
<evidence type="ECO:0000256" key="4">
    <source>
        <dbReference type="ARBA" id="ARBA00022475"/>
    </source>
</evidence>
<evidence type="ECO:0000256" key="1">
    <source>
        <dbReference type="ARBA" id="ARBA00004429"/>
    </source>
</evidence>
<proteinExistence type="inferred from homology"/>
<comment type="function">
    <text evidence="9">Part of the ABC transporter complex GltIJKL involved in glutamate and aspartate uptake. Probably responsible for the translocation of the substrate across the membrane.</text>
</comment>
<dbReference type="SUPFAM" id="SSF161098">
    <property type="entry name" value="MetI-like"/>
    <property type="match status" value="1"/>
</dbReference>
<gene>
    <name evidence="14" type="primary">yecS</name>
    <name evidence="14" type="ORF">LOM8899_04001</name>
</gene>
<evidence type="ECO:0000256" key="5">
    <source>
        <dbReference type="ARBA" id="ARBA00022692"/>
    </source>
</evidence>
<feature type="transmembrane region" description="Helical" evidence="12">
    <location>
        <begin position="21"/>
        <end position="38"/>
    </location>
</feature>
<dbReference type="PROSITE" id="PS50928">
    <property type="entry name" value="ABC_TM1"/>
    <property type="match status" value="1"/>
</dbReference>
<reference evidence="14 15" key="1">
    <citation type="submission" date="2017-05" db="EMBL/GenBank/DDBJ databases">
        <authorList>
            <person name="Song R."/>
            <person name="Chenine A.L."/>
            <person name="Ruprecht R.M."/>
        </authorList>
    </citation>
    <scope>NUCLEOTIDE SEQUENCE [LARGE SCALE GENOMIC DNA]</scope>
    <source>
        <strain evidence="14 15">CECT 8899</strain>
    </source>
</reference>
<evidence type="ECO:0000259" key="13">
    <source>
        <dbReference type="PROSITE" id="PS50928"/>
    </source>
</evidence>
<dbReference type="GO" id="GO:0043190">
    <property type="term" value="C:ATP-binding cassette (ABC) transporter complex"/>
    <property type="evidence" value="ECO:0007669"/>
    <property type="project" value="InterPro"/>
</dbReference>
<dbReference type="PANTHER" id="PTHR30614:SF0">
    <property type="entry name" value="L-CYSTINE TRANSPORT SYSTEM PERMEASE PROTEIN TCYL"/>
    <property type="match status" value="1"/>
</dbReference>
<evidence type="ECO:0000256" key="12">
    <source>
        <dbReference type="RuleBase" id="RU363032"/>
    </source>
</evidence>
<keyword evidence="4" id="KW-1003">Cell membrane</keyword>
<accession>A0A238LJH4</accession>
<dbReference type="Proteomes" id="UP000201613">
    <property type="component" value="Unassembled WGS sequence"/>
</dbReference>
<dbReference type="GO" id="GO:0006865">
    <property type="term" value="P:amino acid transport"/>
    <property type="evidence" value="ECO:0007669"/>
    <property type="project" value="UniProtKB-KW"/>
</dbReference>
<sequence length="303" mass="33633">MSRPDIHDVTPVPVRRYGQQFGAVVLIVFALLFAQNLATNQNIQWPVVAQYMFAPSILSGLGMTILLTVLAMVIGLSIGVVLAIMRLSDSRVFQGAAWAWIWFFRGVPPLVQLIFWYNLALLYPDLSIGIPFGPKLFIWDTNAVITPFSAAILGLAFTEAAYAAEMIRAGIQAVSGGQVEASATLGMSRSQTLRRIVLPQALRIVIPPIGNDTISMLKFTSLVSVLALPDLLFSAQMVYARTYQTIPLLMVATIWYLVLTTVLTFAEHAIEHRLSEGSPPSKRSFQKRLFDMRPFRRQKEFSA</sequence>
<dbReference type="CDD" id="cd06261">
    <property type="entry name" value="TM_PBP2"/>
    <property type="match status" value="1"/>
</dbReference>
<dbReference type="FunFam" id="1.10.3720.10:FF:000006">
    <property type="entry name" value="Glutamate/aspartate ABC transporter, permease protein GltK"/>
    <property type="match status" value="1"/>
</dbReference>
<dbReference type="NCBIfam" id="TIGR01726">
    <property type="entry name" value="HEQRo_perm_3TM"/>
    <property type="match status" value="1"/>
</dbReference>
<comment type="subcellular location">
    <subcellularLocation>
        <location evidence="1">Cell inner membrane</location>
        <topology evidence="1">Multi-pass membrane protein</topology>
    </subcellularLocation>
    <subcellularLocation>
        <location evidence="12">Cell membrane</location>
        <topology evidence="12">Multi-pass membrane protein</topology>
    </subcellularLocation>
</comment>
<evidence type="ECO:0000313" key="15">
    <source>
        <dbReference type="Proteomes" id="UP000201613"/>
    </source>
</evidence>